<sequence>MLTAREVLAAGEWTGPACDHIALDYDERHRRRFAYVADHGTEFLLDLPRAAILQHGDALRLSDGRLIELGAASEVLMEVRAGPGIGLVRIAWHVGNRHLPAELHEDCIRLREDHVIRAMLTGLGARVVTIEAPFVPEQGAYAAGREHEHKEQNHGHHHHHAD</sequence>
<dbReference type="HAMAP" id="MF_00822">
    <property type="entry name" value="UreE"/>
    <property type="match status" value="1"/>
</dbReference>
<evidence type="ECO:0000256" key="1">
    <source>
        <dbReference type="ARBA" id="ARBA00004496"/>
    </source>
</evidence>
<dbReference type="EMBL" id="BMHK01000032">
    <property type="protein sequence ID" value="GGC12147.1"/>
    <property type="molecule type" value="Genomic_DNA"/>
</dbReference>
<dbReference type="Gene3D" id="3.30.70.790">
    <property type="entry name" value="UreE, C-terminal domain"/>
    <property type="match status" value="1"/>
</dbReference>
<dbReference type="GO" id="GO:0019627">
    <property type="term" value="P:urea metabolic process"/>
    <property type="evidence" value="ECO:0007669"/>
    <property type="project" value="InterPro"/>
</dbReference>
<dbReference type="InterPro" id="IPR012406">
    <property type="entry name" value="UreE"/>
</dbReference>
<keyword evidence="2 5" id="KW-0963">Cytoplasm</keyword>
<keyword evidence="4 5" id="KW-0143">Chaperone</keyword>
<accession>A0A916TUR7</accession>
<feature type="domain" description="UreE urease accessory N-terminal" evidence="6">
    <location>
        <begin position="1"/>
        <end position="67"/>
    </location>
</feature>
<comment type="subcellular location">
    <subcellularLocation>
        <location evidence="1 5">Cytoplasm</location>
    </subcellularLocation>
</comment>
<keyword evidence="8" id="KW-1185">Reference proteome</keyword>
<comment type="similarity">
    <text evidence="5">Belongs to the UreE family.</text>
</comment>
<evidence type="ECO:0000256" key="3">
    <source>
        <dbReference type="ARBA" id="ARBA00022596"/>
    </source>
</evidence>
<dbReference type="SMART" id="SM00988">
    <property type="entry name" value="UreE_N"/>
    <property type="match status" value="1"/>
</dbReference>
<comment type="function">
    <text evidence="5">Involved in urease metallocenter assembly. Binds nickel. Probably functions as a nickel donor during metallocenter assembly.</text>
</comment>
<evidence type="ECO:0000256" key="5">
    <source>
        <dbReference type="HAMAP-Rule" id="MF_00822"/>
    </source>
</evidence>
<name>A0A916TUR7_9SPHN</name>
<comment type="caution">
    <text evidence="7">The sequence shown here is derived from an EMBL/GenBank/DDBJ whole genome shotgun (WGS) entry which is preliminary data.</text>
</comment>
<dbReference type="PIRSF" id="PIRSF036402">
    <property type="entry name" value="Ureas_acces_UreE"/>
    <property type="match status" value="1"/>
</dbReference>
<evidence type="ECO:0000256" key="4">
    <source>
        <dbReference type="ARBA" id="ARBA00023186"/>
    </source>
</evidence>
<evidence type="ECO:0000259" key="6">
    <source>
        <dbReference type="SMART" id="SM00988"/>
    </source>
</evidence>
<dbReference type="GO" id="GO:0005737">
    <property type="term" value="C:cytoplasm"/>
    <property type="evidence" value="ECO:0007669"/>
    <property type="project" value="UniProtKB-SubCell"/>
</dbReference>
<gene>
    <name evidence="5 7" type="primary">ureE</name>
    <name evidence="7" type="ORF">GCM10011494_33650</name>
</gene>
<dbReference type="GO" id="GO:0051082">
    <property type="term" value="F:unfolded protein binding"/>
    <property type="evidence" value="ECO:0007669"/>
    <property type="project" value="UniProtKB-UniRule"/>
</dbReference>
<dbReference type="CDD" id="cd00571">
    <property type="entry name" value="UreE"/>
    <property type="match status" value="1"/>
</dbReference>
<dbReference type="GO" id="GO:0006457">
    <property type="term" value="P:protein folding"/>
    <property type="evidence" value="ECO:0007669"/>
    <property type="project" value="InterPro"/>
</dbReference>
<dbReference type="SUPFAM" id="SSF69737">
    <property type="entry name" value="Urease metallochaperone UreE, C-terminal domain"/>
    <property type="match status" value="1"/>
</dbReference>
<dbReference type="GO" id="GO:0065003">
    <property type="term" value="P:protein-containing complex assembly"/>
    <property type="evidence" value="ECO:0007669"/>
    <property type="project" value="InterPro"/>
</dbReference>
<organism evidence="7 8">
    <name type="scientific">Novosphingobium endophyticum</name>
    <dbReference type="NCBI Taxonomy" id="1955250"/>
    <lineage>
        <taxon>Bacteria</taxon>
        <taxon>Pseudomonadati</taxon>
        <taxon>Pseudomonadota</taxon>
        <taxon>Alphaproteobacteria</taxon>
        <taxon>Sphingomonadales</taxon>
        <taxon>Sphingomonadaceae</taxon>
        <taxon>Novosphingobium</taxon>
    </lineage>
</organism>
<keyword evidence="3 5" id="KW-0533">Nickel</keyword>
<evidence type="ECO:0000313" key="7">
    <source>
        <dbReference type="EMBL" id="GGC12147.1"/>
    </source>
</evidence>
<protein>
    <recommendedName>
        <fullName evidence="5">Urease accessory protein UreE</fullName>
    </recommendedName>
</protein>
<proteinExistence type="inferred from homology"/>
<evidence type="ECO:0000313" key="8">
    <source>
        <dbReference type="Proteomes" id="UP000608154"/>
    </source>
</evidence>
<dbReference type="InterPro" id="IPR036118">
    <property type="entry name" value="UreE_N_sf"/>
</dbReference>
<dbReference type="SUPFAM" id="SSF69287">
    <property type="entry name" value="Urease metallochaperone UreE, N-terminal domain"/>
    <property type="match status" value="1"/>
</dbReference>
<dbReference type="Pfam" id="PF05194">
    <property type="entry name" value="UreE_C"/>
    <property type="match status" value="1"/>
</dbReference>
<dbReference type="RefSeq" id="WP_188772723.1">
    <property type="nucleotide sequence ID" value="NZ_BMHK01000032.1"/>
</dbReference>
<dbReference type="Proteomes" id="UP000608154">
    <property type="component" value="Unassembled WGS sequence"/>
</dbReference>
<reference evidence="7" key="2">
    <citation type="submission" date="2020-09" db="EMBL/GenBank/DDBJ databases">
        <authorList>
            <person name="Sun Q."/>
            <person name="Zhou Y."/>
        </authorList>
    </citation>
    <scope>NUCLEOTIDE SEQUENCE</scope>
    <source>
        <strain evidence="7">CGMCC 1.15095</strain>
    </source>
</reference>
<evidence type="ECO:0000256" key="2">
    <source>
        <dbReference type="ARBA" id="ARBA00022490"/>
    </source>
</evidence>
<dbReference type="NCBIfam" id="NF009751">
    <property type="entry name" value="PRK13261.1-1"/>
    <property type="match status" value="1"/>
</dbReference>
<dbReference type="InterPro" id="IPR004029">
    <property type="entry name" value="UreE_N"/>
</dbReference>
<dbReference type="AlphaFoldDB" id="A0A916TUR7"/>
<dbReference type="InterPro" id="IPR007864">
    <property type="entry name" value="UreE_C_dom"/>
</dbReference>
<dbReference type="GO" id="GO:0016151">
    <property type="term" value="F:nickel cation binding"/>
    <property type="evidence" value="ECO:0007669"/>
    <property type="project" value="UniProtKB-UniRule"/>
</dbReference>
<dbReference type="Gene3D" id="2.60.260.20">
    <property type="entry name" value="Urease metallochaperone UreE, N-terminal domain"/>
    <property type="match status" value="1"/>
</dbReference>
<reference evidence="7" key="1">
    <citation type="journal article" date="2014" name="Int. J. Syst. Evol. Microbiol.">
        <title>Complete genome sequence of Corynebacterium casei LMG S-19264T (=DSM 44701T), isolated from a smear-ripened cheese.</title>
        <authorList>
            <consortium name="US DOE Joint Genome Institute (JGI-PGF)"/>
            <person name="Walter F."/>
            <person name="Albersmeier A."/>
            <person name="Kalinowski J."/>
            <person name="Ruckert C."/>
        </authorList>
    </citation>
    <scope>NUCLEOTIDE SEQUENCE</scope>
    <source>
        <strain evidence="7">CGMCC 1.15095</strain>
    </source>
</reference>
<dbReference type="Pfam" id="PF02814">
    <property type="entry name" value="UreE_N"/>
    <property type="match status" value="1"/>
</dbReference>